<dbReference type="AlphaFoldDB" id="A0A0F9DFI3"/>
<organism evidence="1">
    <name type="scientific">marine sediment metagenome</name>
    <dbReference type="NCBI Taxonomy" id="412755"/>
    <lineage>
        <taxon>unclassified sequences</taxon>
        <taxon>metagenomes</taxon>
        <taxon>ecological metagenomes</taxon>
    </lineage>
</organism>
<proteinExistence type="predicted"/>
<dbReference type="SUPFAM" id="SSF53756">
    <property type="entry name" value="UDP-Glycosyltransferase/glycogen phosphorylase"/>
    <property type="match status" value="1"/>
</dbReference>
<protein>
    <recommendedName>
        <fullName evidence="2">Lipid-A-disaccharide synthase</fullName>
    </recommendedName>
</protein>
<evidence type="ECO:0000313" key="1">
    <source>
        <dbReference type="EMBL" id="KKL52521.1"/>
    </source>
</evidence>
<name>A0A0F9DFI3_9ZZZZ</name>
<dbReference type="EMBL" id="LAZR01031862">
    <property type="protein sequence ID" value="KKL52521.1"/>
    <property type="molecule type" value="Genomic_DNA"/>
</dbReference>
<evidence type="ECO:0008006" key="2">
    <source>
        <dbReference type="Google" id="ProtNLM"/>
    </source>
</evidence>
<accession>A0A0F9DFI3</accession>
<comment type="caution">
    <text evidence="1">The sequence shown here is derived from an EMBL/GenBank/DDBJ whole genome shotgun (WGS) entry which is preliminary data.</text>
</comment>
<sequence>VKLIDFRIPNDQIIKRARLIISPNSTTIAEAAYYGVPAIQLGELGKTRLFPNVFYHSNLSTLPEKIVEILDIELGGPEYDRQLLNFVTAVYDVGFDADYVGVWERKTKDPAQLEMVIDSFVREIRKALGDFQRTETPVC</sequence>
<feature type="non-terminal residue" evidence="1">
    <location>
        <position position="1"/>
    </location>
</feature>
<reference evidence="1" key="1">
    <citation type="journal article" date="2015" name="Nature">
        <title>Complex archaea that bridge the gap between prokaryotes and eukaryotes.</title>
        <authorList>
            <person name="Spang A."/>
            <person name="Saw J.H."/>
            <person name="Jorgensen S.L."/>
            <person name="Zaremba-Niedzwiedzka K."/>
            <person name="Martijn J."/>
            <person name="Lind A.E."/>
            <person name="van Eijk R."/>
            <person name="Schleper C."/>
            <person name="Guy L."/>
            <person name="Ettema T.J."/>
        </authorList>
    </citation>
    <scope>NUCLEOTIDE SEQUENCE</scope>
</reference>
<gene>
    <name evidence="1" type="ORF">LCGC14_2284610</name>
</gene>